<name>A0AA35SPT4_GEOBA</name>
<evidence type="ECO:0000256" key="1">
    <source>
        <dbReference type="SAM" id="Phobius"/>
    </source>
</evidence>
<reference evidence="2" key="1">
    <citation type="submission" date="2023-03" db="EMBL/GenBank/DDBJ databases">
        <authorList>
            <person name="Steffen K."/>
            <person name="Cardenas P."/>
        </authorList>
    </citation>
    <scope>NUCLEOTIDE SEQUENCE</scope>
</reference>
<dbReference type="Proteomes" id="UP001174909">
    <property type="component" value="Unassembled WGS sequence"/>
</dbReference>
<keyword evidence="3" id="KW-1185">Reference proteome</keyword>
<protein>
    <submittedName>
        <fullName evidence="2">Uncharacterized protein</fullName>
    </submittedName>
</protein>
<feature type="transmembrane region" description="Helical" evidence="1">
    <location>
        <begin position="324"/>
        <end position="348"/>
    </location>
</feature>
<keyword evidence="1" id="KW-0812">Transmembrane</keyword>
<proteinExistence type="predicted"/>
<evidence type="ECO:0000313" key="2">
    <source>
        <dbReference type="EMBL" id="CAI8033748.1"/>
    </source>
</evidence>
<gene>
    <name evidence="2" type="ORF">GBAR_LOCUS19042</name>
</gene>
<organism evidence="2 3">
    <name type="scientific">Geodia barretti</name>
    <name type="common">Barrett's horny sponge</name>
    <dbReference type="NCBI Taxonomy" id="519541"/>
    <lineage>
        <taxon>Eukaryota</taxon>
        <taxon>Metazoa</taxon>
        <taxon>Porifera</taxon>
        <taxon>Demospongiae</taxon>
        <taxon>Heteroscleromorpha</taxon>
        <taxon>Tetractinellida</taxon>
        <taxon>Astrophorina</taxon>
        <taxon>Geodiidae</taxon>
        <taxon>Geodia</taxon>
    </lineage>
</organism>
<sequence length="349" mass="38363">MEHNSRELLNISCFDVSMKKELQAPTEFESGDCHVKASLEENVLEWDPPSCEGWQDIQYYTVMYGNKSSIETERHVTYAQDILNGTSIGKSTMNMFIAVVLSLLHMTWRCEGNVELYLKEGKNPAACGGSITFTCKANNTNAVSIVKNGILCQTFERSGSTGPNNCSHDLSIELVSAVANPSNPFITIFEIDGQHYFEDEKEEVTVECKDAMGTAKILTLQVNSGSCHPLPECTYNCSNCPRSCYDGFSIQVPQPCHGFEDNVVVGLNYNGMLIQNSDFCFDFCFDFCKDNLISGNLSIALANKCGETLVTSPCIAVELLTSDAISTVIIMSTALVTLTIMLIIFIIIG</sequence>
<accession>A0AA35SPT4</accession>
<evidence type="ECO:0000313" key="3">
    <source>
        <dbReference type="Proteomes" id="UP001174909"/>
    </source>
</evidence>
<dbReference type="EMBL" id="CASHTH010002690">
    <property type="protein sequence ID" value="CAI8033748.1"/>
    <property type="molecule type" value="Genomic_DNA"/>
</dbReference>
<dbReference type="AlphaFoldDB" id="A0AA35SPT4"/>
<comment type="caution">
    <text evidence="2">The sequence shown here is derived from an EMBL/GenBank/DDBJ whole genome shotgun (WGS) entry which is preliminary data.</text>
</comment>
<keyword evidence="1" id="KW-0472">Membrane</keyword>
<keyword evidence="1" id="KW-1133">Transmembrane helix</keyword>